<evidence type="ECO:0000256" key="1">
    <source>
        <dbReference type="SAM" id="MobiDB-lite"/>
    </source>
</evidence>
<reference evidence="3" key="1">
    <citation type="submission" date="2016-10" db="EMBL/GenBank/DDBJ databases">
        <authorList>
            <person name="Varghese N."/>
            <person name="Submissions S."/>
        </authorList>
    </citation>
    <scope>NUCLEOTIDE SEQUENCE [LARGE SCALE GENOMIC DNA]</scope>
    <source>
        <strain evidence="3">CGMCC 4.3504</strain>
    </source>
</reference>
<evidence type="ECO:0000313" key="3">
    <source>
        <dbReference type="Proteomes" id="UP000182100"/>
    </source>
</evidence>
<organism evidence="2 3">
    <name type="scientific">Streptomyces prasinopilosus</name>
    <dbReference type="NCBI Taxonomy" id="67344"/>
    <lineage>
        <taxon>Bacteria</taxon>
        <taxon>Bacillati</taxon>
        <taxon>Actinomycetota</taxon>
        <taxon>Actinomycetes</taxon>
        <taxon>Kitasatosporales</taxon>
        <taxon>Streptomycetaceae</taxon>
        <taxon>Streptomyces</taxon>
    </lineage>
</organism>
<dbReference type="Proteomes" id="UP000182100">
    <property type="component" value="Unassembled WGS sequence"/>
</dbReference>
<gene>
    <name evidence="2" type="ORF">SAMN05216505_11420</name>
</gene>
<dbReference type="AlphaFoldDB" id="A0A1G6YZN7"/>
<proteinExistence type="predicted"/>
<name>A0A1G6YZN7_9ACTN</name>
<protein>
    <submittedName>
        <fullName evidence="2">Uncharacterized protein</fullName>
    </submittedName>
</protein>
<evidence type="ECO:0000313" key="2">
    <source>
        <dbReference type="EMBL" id="SDD95761.1"/>
    </source>
</evidence>
<dbReference type="EMBL" id="FMZK01000014">
    <property type="protein sequence ID" value="SDD95761.1"/>
    <property type="molecule type" value="Genomic_DNA"/>
</dbReference>
<keyword evidence="3" id="KW-1185">Reference proteome</keyword>
<sequence length="33" mass="3461">MGRVIPVRVDNAARDGVPDTGGAACRPSGRPRR</sequence>
<accession>A0A1G6YZN7</accession>
<feature type="region of interest" description="Disordered" evidence="1">
    <location>
        <begin position="1"/>
        <end position="33"/>
    </location>
</feature>